<dbReference type="PANTHER" id="PTHR21600:SF87">
    <property type="entry name" value="RNA PSEUDOURIDYLATE SYNTHASE DOMAIN-CONTAINING PROTEIN 1"/>
    <property type="match status" value="1"/>
</dbReference>
<evidence type="ECO:0000256" key="2">
    <source>
        <dbReference type="SAM" id="SignalP"/>
    </source>
</evidence>
<dbReference type="SUPFAM" id="SSF55120">
    <property type="entry name" value="Pseudouridine synthase"/>
    <property type="match status" value="1"/>
</dbReference>
<organism evidence="4 5">
    <name type="scientific">Triparma laevis f. longispina</name>
    <dbReference type="NCBI Taxonomy" id="1714387"/>
    <lineage>
        <taxon>Eukaryota</taxon>
        <taxon>Sar</taxon>
        <taxon>Stramenopiles</taxon>
        <taxon>Ochrophyta</taxon>
        <taxon>Bolidophyceae</taxon>
        <taxon>Parmales</taxon>
        <taxon>Triparmaceae</taxon>
        <taxon>Triparma</taxon>
    </lineage>
</organism>
<comment type="similarity">
    <text evidence="1">Belongs to the pseudouridine synthase RluA family.</text>
</comment>
<evidence type="ECO:0000256" key="1">
    <source>
        <dbReference type="ARBA" id="ARBA00010876"/>
    </source>
</evidence>
<dbReference type="GO" id="GO:0009982">
    <property type="term" value="F:pseudouridine synthase activity"/>
    <property type="evidence" value="ECO:0007669"/>
    <property type="project" value="InterPro"/>
</dbReference>
<dbReference type="PROSITE" id="PS01129">
    <property type="entry name" value="PSI_RLU"/>
    <property type="match status" value="1"/>
</dbReference>
<dbReference type="InterPro" id="IPR006145">
    <property type="entry name" value="PsdUridine_synth_RsuA/RluA"/>
</dbReference>
<dbReference type="InterPro" id="IPR006224">
    <property type="entry name" value="PsdUridine_synth_RluA-like_CS"/>
</dbReference>
<reference evidence="5" key="1">
    <citation type="journal article" date="2023" name="Commun. Biol.">
        <title>Genome analysis of Parmales, the sister group of diatoms, reveals the evolutionary specialization of diatoms from phago-mixotrophs to photoautotrophs.</title>
        <authorList>
            <person name="Ban H."/>
            <person name="Sato S."/>
            <person name="Yoshikawa S."/>
            <person name="Yamada K."/>
            <person name="Nakamura Y."/>
            <person name="Ichinomiya M."/>
            <person name="Sato N."/>
            <person name="Blanc-Mathieu R."/>
            <person name="Endo H."/>
            <person name="Kuwata A."/>
            <person name="Ogata H."/>
        </authorList>
    </citation>
    <scope>NUCLEOTIDE SEQUENCE [LARGE SCALE GENOMIC DNA]</scope>
    <source>
        <strain evidence="5">NIES 3700</strain>
    </source>
</reference>
<sequence length="287" mass="32410">MLVTHIVAAVLLALSPISRITPKSTRCRIPILDYQDDFVVVNKPAGLTTHHSADSMRGRGRRLVLSSMLKRQLRRKVQPVHRLDHRTSGALLFAFNSEACAKLQAAISEPTTLKHYVALVRNEWRHGDTAFTCDAPVSVGRDKDNVKTYKNATTTFTVIASQKASNDDKQQAATLLRCEPKTGRSHQIRKHLFMLGHPIIGDTEHGDSKVNRWWRQERNFDRLGLHCIELTLPNILSSVAPLDDEWSAALKNEPLWDLAVQKDPRLTAEFEDYRGGTFKTNNESTKQ</sequence>
<proteinExistence type="inferred from homology"/>
<comment type="caution">
    <text evidence="4">The sequence shown here is derived from an EMBL/GenBank/DDBJ whole genome shotgun (WGS) entry which is preliminary data.</text>
</comment>
<gene>
    <name evidence="4" type="ORF">TrLO_g12605</name>
</gene>
<name>A0A9W7DM23_9STRA</name>
<dbReference type="InterPro" id="IPR050188">
    <property type="entry name" value="RluA_PseudoU_synthase"/>
</dbReference>
<dbReference type="Proteomes" id="UP001165122">
    <property type="component" value="Unassembled WGS sequence"/>
</dbReference>
<dbReference type="AlphaFoldDB" id="A0A9W7DM23"/>
<evidence type="ECO:0000259" key="3">
    <source>
        <dbReference type="Pfam" id="PF00849"/>
    </source>
</evidence>
<evidence type="ECO:0000313" key="5">
    <source>
        <dbReference type="Proteomes" id="UP001165122"/>
    </source>
</evidence>
<accession>A0A9W7DM23</accession>
<feature type="chain" id="PRO_5040719939" description="Pseudouridine synthase RsuA/RluA-like domain-containing protein" evidence="2">
    <location>
        <begin position="21"/>
        <end position="287"/>
    </location>
</feature>
<dbReference type="Pfam" id="PF00849">
    <property type="entry name" value="PseudoU_synth_2"/>
    <property type="match status" value="1"/>
</dbReference>
<dbReference type="PANTHER" id="PTHR21600">
    <property type="entry name" value="MITOCHONDRIAL RNA PSEUDOURIDINE SYNTHASE"/>
    <property type="match status" value="1"/>
</dbReference>
<keyword evidence="2" id="KW-0732">Signal</keyword>
<dbReference type="Gene3D" id="3.30.2350.10">
    <property type="entry name" value="Pseudouridine synthase"/>
    <property type="match status" value="1"/>
</dbReference>
<dbReference type="GO" id="GO:0000455">
    <property type="term" value="P:enzyme-directed rRNA pseudouridine synthesis"/>
    <property type="evidence" value="ECO:0007669"/>
    <property type="project" value="TreeGrafter"/>
</dbReference>
<feature type="domain" description="Pseudouridine synthase RsuA/RluA-like" evidence="3">
    <location>
        <begin position="37"/>
        <end position="192"/>
    </location>
</feature>
<dbReference type="EMBL" id="BRXW01000362">
    <property type="protein sequence ID" value="GMH48033.1"/>
    <property type="molecule type" value="Genomic_DNA"/>
</dbReference>
<protein>
    <recommendedName>
        <fullName evidence="3">Pseudouridine synthase RsuA/RluA-like domain-containing protein</fullName>
    </recommendedName>
</protein>
<dbReference type="GO" id="GO:0003723">
    <property type="term" value="F:RNA binding"/>
    <property type="evidence" value="ECO:0007669"/>
    <property type="project" value="InterPro"/>
</dbReference>
<dbReference type="OrthoDB" id="424794at2759"/>
<keyword evidence="5" id="KW-1185">Reference proteome</keyword>
<evidence type="ECO:0000313" key="4">
    <source>
        <dbReference type="EMBL" id="GMH48033.1"/>
    </source>
</evidence>
<feature type="signal peptide" evidence="2">
    <location>
        <begin position="1"/>
        <end position="20"/>
    </location>
</feature>
<dbReference type="InterPro" id="IPR020103">
    <property type="entry name" value="PsdUridine_synth_cat_dom_sf"/>
</dbReference>